<protein>
    <submittedName>
        <fullName evidence="4">WW domain-containing oxidoreductase</fullName>
    </submittedName>
</protein>
<feature type="region of interest" description="Disordered" evidence="3">
    <location>
        <begin position="133"/>
        <end position="173"/>
    </location>
</feature>
<dbReference type="PANTHER" id="PTHR24320">
    <property type="entry name" value="RETINOL DEHYDROGENASE"/>
    <property type="match status" value="1"/>
</dbReference>
<feature type="compositionally biased region" description="Pro residues" evidence="3">
    <location>
        <begin position="158"/>
        <end position="170"/>
    </location>
</feature>
<feature type="region of interest" description="Disordered" evidence="3">
    <location>
        <begin position="1"/>
        <end position="32"/>
    </location>
</feature>
<evidence type="ECO:0000313" key="4">
    <source>
        <dbReference type="EMBL" id="PNH06560.1"/>
    </source>
</evidence>
<evidence type="ECO:0000256" key="2">
    <source>
        <dbReference type="ARBA" id="ARBA00023002"/>
    </source>
</evidence>
<evidence type="ECO:0000313" key="5">
    <source>
        <dbReference type="Proteomes" id="UP000236333"/>
    </source>
</evidence>
<dbReference type="OrthoDB" id="191139at2759"/>
<comment type="caution">
    <text evidence="4">The sequence shown here is derived from an EMBL/GenBank/DDBJ whole genome shotgun (WGS) entry which is preliminary data.</text>
</comment>
<keyword evidence="2" id="KW-0560">Oxidoreductase</keyword>
<dbReference type="Gene3D" id="3.40.50.720">
    <property type="entry name" value="NAD(P)-binding Rossmann-like Domain"/>
    <property type="match status" value="1"/>
</dbReference>
<sequence length="286" mass="29427">MPAGLAVDLQSSSTGAPASAREAPAPTPAPRQVCRTDRASAAWRLAVAVSEGVVEAVWNGCVNLLEAAVGRGPEPYPEDMAGKVVIVTGGNAGIGLATAEQLARRGAHVVLACRDPARAEAAVQAIARATPLPGCCGTPRSPSSPPTPSTGAASPASPSAPAPAPAPGRPSAPRLHVEAMDLDLGRLDSVRAFARQWRRRGLPLHILVCNAGVMSPLTRTVTADGLEVQFQVNFLSHWLLANLLLEQERSRRGRAPPAAQPRPQQATARGPGKAAASPPSEATRVG</sequence>
<dbReference type="Pfam" id="PF00106">
    <property type="entry name" value="adh_short"/>
    <property type="match status" value="1"/>
</dbReference>
<feature type="compositionally biased region" description="Low complexity" evidence="3">
    <location>
        <begin position="255"/>
        <end position="271"/>
    </location>
</feature>
<reference evidence="4 5" key="1">
    <citation type="journal article" date="2017" name="Mol. Biol. Evol.">
        <title>The 4-celled Tetrabaena socialis nuclear genome reveals the essential components for genetic control of cell number at the origin of multicellularity in the volvocine lineage.</title>
        <authorList>
            <person name="Featherston J."/>
            <person name="Arakaki Y."/>
            <person name="Hanschen E.R."/>
            <person name="Ferris P.J."/>
            <person name="Michod R.E."/>
            <person name="Olson B.J.S.C."/>
            <person name="Nozaki H."/>
            <person name="Durand P.M."/>
        </authorList>
    </citation>
    <scope>NUCLEOTIDE SEQUENCE [LARGE SCALE GENOMIC DNA]</scope>
    <source>
        <strain evidence="4 5">NIES-571</strain>
    </source>
</reference>
<evidence type="ECO:0000256" key="3">
    <source>
        <dbReference type="SAM" id="MobiDB-lite"/>
    </source>
</evidence>
<dbReference type="GO" id="GO:0016491">
    <property type="term" value="F:oxidoreductase activity"/>
    <property type="evidence" value="ECO:0007669"/>
    <property type="project" value="UniProtKB-KW"/>
</dbReference>
<comment type="similarity">
    <text evidence="1">Belongs to the short-chain dehydrogenases/reductases (SDR) family.</text>
</comment>
<dbReference type="PANTHER" id="PTHR24320:SF286">
    <property type="entry name" value="NAD(P)-BINDING ROSSMANN-FOLD SUPERFAMILY PROTEIN"/>
    <property type="match status" value="1"/>
</dbReference>
<dbReference type="Proteomes" id="UP000236333">
    <property type="component" value="Unassembled WGS sequence"/>
</dbReference>
<organism evidence="4 5">
    <name type="scientific">Tetrabaena socialis</name>
    <dbReference type="NCBI Taxonomy" id="47790"/>
    <lineage>
        <taxon>Eukaryota</taxon>
        <taxon>Viridiplantae</taxon>
        <taxon>Chlorophyta</taxon>
        <taxon>core chlorophytes</taxon>
        <taxon>Chlorophyceae</taxon>
        <taxon>CS clade</taxon>
        <taxon>Chlamydomonadales</taxon>
        <taxon>Tetrabaenaceae</taxon>
        <taxon>Tetrabaena</taxon>
    </lineage>
</organism>
<dbReference type="AlphaFoldDB" id="A0A2J8A221"/>
<proteinExistence type="inferred from homology"/>
<dbReference type="EMBL" id="PGGS01000229">
    <property type="protein sequence ID" value="PNH06560.1"/>
    <property type="molecule type" value="Genomic_DNA"/>
</dbReference>
<dbReference type="InterPro" id="IPR036291">
    <property type="entry name" value="NAD(P)-bd_dom_sf"/>
</dbReference>
<evidence type="ECO:0000256" key="1">
    <source>
        <dbReference type="ARBA" id="ARBA00006484"/>
    </source>
</evidence>
<gene>
    <name evidence="4" type="ORF">TSOC_007069</name>
</gene>
<keyword evidence="5" id="KW-1185">Reference proteome</keyword>
<dbReference type="InterPro" id="IPR002347">
    <property type="entry name" value="SDR_fam"/>
</dbReference>
<dbReference type="SUPFAM" id="SSF51735">
    <property type="entry name" value="NAD(P)-binding Rossmann-fold domains"/>
    <property type="match status" value="1"/>
</dbReference>
<name>A0A2J8A221_9CHLO</name>
<accession>A0A2J8A221</accession>
<feature type="region of interest" description="Disordered" evidence="3">
    <location>
        <begin position="250"/>
        <end position="286"/>
    </location>
</feature>